<comment type="catalytic activity">
    <reaction evidence="3">
        <text>tRNA(Tyr) + L-tyrosine + ATP = L-tyrosyl-tRNA(Tyr) + AMP + diphosphate + H(+)</text>
        <dbReference type="Rhea" id="RHEA:10220"/>
        <dbReference type="Rhea" id="RHEA-COMP:9706"/>
        <dbReference type="Rhea" id="RHEA-COMP:9707"/>
        <dbReference type="ChEBI" id="CHEBI:15378"/>
        <dbReference type="ChEBI" id="CHEBI:30616"/>
        <dbReference type="ChEBI" id="CHEBI:33019"/>
        <dbReference type="ChEBI" id="CHEBI:58315"/>
        <dbReference type="ChEBI" id="CHEBI:78442"/>
        <dbReference type="ChEBI" id="CHEBI:78536"/>
        <dbReference type="ChEBI" id="CHEBI:456215"/>
        <dbReference type="EC" id="6.1.1.1"/>
    </reaction>
</comment>
<dbReference type="PANTHER" id="PTHR46264:SF4">
    <property type="entry name" value="TYROSINE--TRNA LIGASE, CYTOPLASMIC"/>
    <property type="match status" value="1"/>
</dbReference>
<dbReference type="PANTHER" id="PTHR46264">
    <property type="entry name" value="TYROSINE-TRNA LIGASE"/>
    <property type="match status" value="1"/>
</dbReference>
<feature type="domain" description="MOSC" evidence="4">
    <location>
        <begin position="211"/>
        <end position="281"/>
    </location>
</feature>
<organism evidence="5 6">
    <name type="scientific">Rehmannia glutinosa</name>
    <name type="common">Chinese foxglove</name>
    <dbReference type="NCBI Taxonomy" id="99300"/>
    <lineage>
        <taxon>Eukaryota</taxon>
        <taxon>Viridiplantae</taxon>
        <taxon>Streptophyta</taxon>
        <taxon>Embryophyta</taxon>
        <taxon>Tracheophyta</taxon>
        <taxon>Spermatophyta</taxon>
        <taxon>Magnoliopsida</taxon>
        <taxon>eudicotyledons</taxon>
        <taxon>Gunneridae</taxon>
        <taxon>Pentapetalae</taxon>
        <taxon>asterids</taxon>
        <taxon>lamiids</taxon>
        <taxon>Lamiales</taxon>
        <taxon>Orobanchaceae</taxon>
        <taxon>Rehmannieae</taxon>
        <taxon>Rehmannia</taxon>
    </lineage>
</organism>
<accession>A0ABR0XSQ4</accession>
<name>A0ABR0XSQ4_REHGL</name>
<proteinExistence type="predicted"/>
<evidence type="ECO:0000256" key="2">
    <source>
        <dbReference type="ARBA" id="ARBA00033323"/>
    </source>
</evidence>
<reference evidence="5 6" key="1">
    <citation type="journal article" date="2021" name="Comput. Struct. Biotechnol. J.">
        <title>De novo genome assembly of the potent medicinal plant Rehmannia glutinosa using nanopore technology.</title>
        <authorList>
            <person name="Ma L."/>
            <person name="Dong C."/>
            <person name="Song C."/>
            <person name="Wang X."/>
            <person name="Zheng X."/>
            <person name="Niu Y."/>
            <person name="Chen S."/>
            <person name="Feng W."/>
        </authorList>
    </citation>
    <scope>NUCLEOTIDE SEQUENCE [LARGE SCALE GENOMIC DNA]</scope>
    <source>
        <strain evidence="5">DH-2019</strain>
    </source>
</reference>
<keyword evidence="6" id="KW-1185">Reference proteome</keyword>
<gene>
    <name evidence="5" type="ORF">DH2020_001954</name>
</gene>
<dbReference type="InterPro" id="IPR050489">
    <property type="entry name" value="Tyr-tRNA_synthase"/>
</dbReference>
<dbReference type="Gene3D" id="1.10.240.10">
    <property type="entry name" value="Tyrosyl-Transfer RNA Synthetase"/>
    <property type="match status" value="1"/>
</dbReference>
<sequence>MVAKRRWDGGVKACIIHDLLRDLCLEISKQQPSLNWWTVEAPPRNPKVGSFEEDCYSSHTNNLEVLSNVSILKLEDEEMSNLSDGDGDIGLRIMNEILRLRDRLQYYETVNHEMSQRKLAGRHLPARYASWFAGRTEKMSKSEHHPPFTWRTQRYYLADVNLKIKKAFCPPKVVEKNPCLEYIKYIIFPWFNEFTVEQKPENVGYAIYVSVGYSLVLSLGGCNRCQMINPTFTAGTVQRSNEPLATLASYRRLKRKVYFGIFLKLCDSIEQDAWLRVGQEIVALNLEGISSRTLGLLLWLQLYDLIKHKVQGD</sequence>
<evidence type="ECO:0000259" key="4">
    <source>
        <dbReference type="Pfam" id="PF03473"/>
    </source>
</evidence>
<evidence type="ECO:0000313" key="5">
    <source>
        <dbReference type="EMBL" id="KAK6162113.1"/>
    </source>
</evidence>
<evidence type="ECO:0000256" key="1">
    <source>
        <dbReference type="ARBA" id="ARBA00013160"/>
    </source>
</evidence>
<dbReference type="Pfam" id="PF03473">
    <property type="entry name" value="MOSC"/>
    <property type="match status" value="1"/>
</dbReference>
<dbReference type="Proteomes" id="UP001318860">
    <property type="component" value="Unassembled WGS sequence"/>
</dbReference>
<protein>
    <recommendedName>
        <fullName evidence="1">tyrosine--tRNA ligase</fullName>
        <ecNumber evidence="1">6.1.1.1</ecNumber>
    </recommendedName>
    <alternativeName>
        <fullName evidence="2">Tyrosyl-tRNA synthetase</fullName>
    </alternativeName>
</protein>
<dbReference type="EC" id="6.1.1.1" evidence="1"/>
<evidence type="ECO:0000256" key="3">
    <source>
        <dbReference type="ARBA" id="ARBA00048248"/>
    </source>
</evidence>
<comment type="caution">
    <text evidence="5">The sequence shown here is derived from an EMBL/GenBank/DDBJ whole genome shotgun (WGS) entry which is preliminary data.</text>
</comment>
<dbReference type="InterPro" id="IPR005302">
    <property type="entry name" value="MoCF_Sase_C"/>
</dbReference>
<dbReference type="EMBL" id="JABTTQ020000002">
    <property type="protein sequence ID" value="KAK6162113.1"/>
    <property type="molecule type" value="Genomic_DNA"/>
</dbReference>
<evidence type="ECO:0000313" key="6">
    <source>
        <dbReference type="Proteomes" id="UP001318860"/>
    </source>
</evidence>